<name>A0A9P7DJI1_9AGAM</name>
<dbReference type="GeneID" id="64600150"/>
<evidence type="ECO:0000313" key="2">
    <source>
        <dbReference type="EMBL" id="KAG1795618.1"/>
    </source>
</evidence>
<dbReference type="AlphaFoldDB" id="A0A9P7DJI1"/>
<sequence length="442" mass="49772">MELSVRSPPPIRRHPYHLASVRPEKTKIPKLQQASAAVMVPARPSFDLDDKGYCRPSHSLTSNGRQILKEITKRTPETGHVMEFHGVTPREYYVLQNVLEETGRKLRLSYDSNERVLLVDMPSAIHEAPFTKLKDSLASTLQSLPYDHKLICSAVNMNLALEIEGASVMPDISIALMKSAHAQRPVAHALDKMKKTIRAHPEVTMAILAVVREAKVYESPKEGSVASATLLTSQRPMPRSEFIAEEFPPCEPVEIAGHTWCHLSSVEYMVWVKPDDAAQLDLDDEDEQYMARGALFPAFRMGAVMNMIQRGLEKVRDAFAAYSEHLDETVDVTRLEEAEVVFSIDWDDTITLMHDAVLSTSYARYKHWHEDAQLKDEPVQITTTGKRIRDPSYSPSESSASDDADLQETSTRLSRGRPKRKQCPTSQPPPHKSKLTGEKHRD</sequence>
<evidence type="ECO:0000313" key="3">
    <source>
        <dbReference type="Proteomes" id="UP000719766"/>
    </source>
</evidence>
<dbReference type="RefSeq" id="XP_041161372.1">
    <property type="nucleotide sequence ID" value="XM_041306386.1"/>
</dbReference>
<organism evidence="2 3">
    <name type="scientific">Suillus plorans</name>
    <dbReference type="NCBI Taxonomy" id="116603"/>
    <lineage>
        <taxon>Eukaryota</taxon>
        <taxon>Fungi</taxon>
        <taxon>Dikarya</taxon>
        <taxon>Basidiomycota</taxon>
        <taxon>Agaricomycotina</taxon>
        <taxon>Agaricomycetes</taxon>
        <taxon>Agaricomycetidae</taxon>
        <taxon>Boletales</taxon>
        <taxon>Suillineae</taxon>
        <taxon>Suillaceae</taxon>
        <taxon>Suillus</taxon>
    </lineage>
</organism>
<gene>
    <name evidence="2" type="ORF">HD556DRAFT_1441954</name>
</gene>
<dbReference type="OrthoDB" id="2684767at2759"/>
<evidence type="ECO:0000256" key="1">
    <source>
        <dbReference type="SAM" id="MobiDB-lite"/>
    </source>
</evidence>
<reference evidence="2" key="1">
    <citation type="journal article" date="2020" name="New Phytol.">
        <title>Comparative genomics reveals dynamic genome evolution in host specialist ectomycorrhizal fungi.</title>
        <authorList>
            <person name="Lofgren L.A."/>
            <person name="Nguyen N.H."/>
            <person name="Vilgalys R."/>
            <person name="Ruytinx J."/>
            <person name="Liao H.L."/>
            <person name="Branco S."/>
            <person name="Kuo A."/>
            <person name="LaButti K."/>
            <person name="Lipzen A."/>
            <person name="Andreopoulos W."/>
            <person name="Pangilinan J."/>
            <person name="Riley R."/>
            <person name="Hundley H."/>
            <person name="Na H."/>
            <person name="Barry K."/>
            <person name="Grigoriev I.V."/>
            <person name="Stajich J.E."/>
            <person name="Kennedy P.G."/>
        </authorList>
    </citation>
    <scope>NUCLEOTIDE SEQUENCE</scope>
    <source>
        <strain evidence="2">S12</strain>
    </source>
</reference>
<feature type="region of interest" description="Disordered" evidence="1">
    <location>
        <begin position="376"/>
        <end position="442"/>
    </location>
</feature>
<protein>
    <submittedName>
        <fullName evidence="2">Uncharacterized protein</fullName>
    </submittedName>
</protein>
<dbReference type="EMBL" id="JABBWE010000021">
    <property type="protein sequence ID" value="KAG1795618.1"/>
    <property type="molecule type" value="Genomic_DNA"/>
</dbReference>
<dbReference type="Proteomes" id="UP000719766">
    <property type="component" value="Unassembled WGS sequence"/>
</dbReference>
<proteinExistence type="predicted"/>
<keyword evidence="3" id="KW-1185">Reference proteome</keyword>
<accession>A0A9P7DJI1</accession>
<comment type="caution">
    <text evidence="2">The sequence shown here is derived from an EMBL/GenBank/DDBJ whole genome shotgun (WGS) entry which is preliminary data.</text>
</comment>